<gene>
    <name evidence="2" type="ORF">MICPUCDRAFT_52083</name>
</gene>
<dbReference type="GeneID" id="9687780"/>
<dbReference type="Proteomes" id="UP000001876">
    <property type="component" value="Unassembled WGS sequence"/>
</dbReference>
<feature type="compositionally biased region" description="Basic residues" evidence="1">
    <location>
        <begin position="23"/>
        <end position="36"/>
    </location>
</feature>
<dbReference type="Gene3D" id="2.30.130.40">
    <property type="entry name" value="LON domain-like"/>
    <property type="match status" value="1"/>
</dbReference>
<dbReference type="AlphaFoldDB" id="C1N392"/>
<organism evidence="3">
    <name type="scientific">Micromonas pusilla (strain CCMP1545)</name>
    <name type="common">Picoplanktonic green alga</name>
    <dbReference type="NCBI Taxonomy" id="564608"/>
    <lineage>
        <taxon>Eukaryota</taxon>
        <taxon>Viridiplantae</taxon>
        <taxon>Chlorophyta</taxon>
        <taxon>Mamiellophyceae</taxon>
        <taxon>Mamiellales</taxon>
        <taxon>Mamiellaceae</taxon>
        <taxon>Micromonas</taxon>
    </lineage>
</organism>
<dbReference type="SUPFAM" id="SSF88697">
    <property type="entry name" value="PUA domain-like"/>
    <property type="match status" value="1"/>
</dbReference>
<dbReference type="eggNOG" id="ENOG502S7HJ">
    <property type="taxonomic scope" value="Eukaryota"/>
</dbReference>
<dbReference type="KEGG" id="mpp:MICPUCDRAFT_52083"/>
<protein>
    <submittedName>
        <fullName evidence="2">Predicted protein</fullName>
    </submittedName>
</protein>
<evidence type="ECO:0000313" key="2">
    <source>
        <dbReference type="EMBL" id="EEH53387.1"/>
    </source>
</evidence>
<dbReference type="InterPro" id="IPR015947">
    <property type="entry name" value="PUA-like_sf"/>
</dbReference>
<feature type="region of interest" description="Disordered" evidence="1">
    <location>
        <begin position="196"/>
        <end position="239"/>
    </location>
</feature>
<dbReference type="RefSeq" id="XP_003062568.1">
    <property type="nucleotide sequence ID" value="XM_003062522.1"/>
</dbReference>
<accession>C1N392</accession>
<keyword evidence="3" id="KW-1185">Reference proteome</keyword>
<feature type="region of interest" description="Disordered" evidence="1">
    <location>
        <begin position="19"/>
        <end position="64"/>
    </location>
</feature>
<reference evidence="2 3" key="1">
    <citation type="journal article" date="2009" name="Science">
        <title>Green evolution and dynamic adaptations revealed by genomes of the marine picoeukaryotes Micromonas.</title>
        <authorList>
            <person name="Worden A.Z."/>
            <person name="Lee J.H."/>
            <person name="Mock T."/>
            <person name="Rouze P."/>
            <person name="Simmons M.P."/>
            <person name="Aerts A.L."/>
            <person name="Allen A.E."/>
            <person name="Cuvelier M.L."/>
            <person name="Derelle E."/>
            <person name="Everett M.V."/>
            <person name="Foulon E."/>
            <person name="Grimwood J."/>
            <person name="Gundlach H."/>
            <person name="Henrissat B."/>
            <person name="Napoli C."/>
            <person name="McDonald S.M."/>
            <person name="Parker M.S."/>
            <person name="Rombauts S."/>
            <person name="Salamov A."/>
            <person name="Von Dassow P."/>
            <person name="Badger J.H."/>
            <person name="Coutinho P.M."/>
            <person name="Demir E."/>
            <person name="Dubchak I."/>
            <person name="Gentemann C."/>
            <person name="Eikrem W."/>
            <person name="Gready J.E."/>
            <person name="John U."/>
            <person name="Lanier W."/>
            <person name="Lindquist E.A."/>
            <person name="Lucas S."/>
            <person name="Mayer K.F."/>
            <person name="Moreau H."/>
            <person name="Not F."/>
            <person name="Otillar R."/>
            <person name="Panaud O."/>
            <person name="Pangilinan J."/>
            <person name="Paulsen I."/>
            <person name="Piegu B."/>
            <person name="Poliakov A."/>
            <person name="Robbens S."/>
            <person name="Schmutz J."/>
            <person name="Toulza E."/>
            <person name="Wyss T."/>
            <person name="Zelensky A."/>
            <person name="Zhou K."/>
            <person name="Armbrust E.V."/>
            <person name="Bhattacharya D."/>
            <person name="Goodenough U.W."/>
            <person name="Van de Peer Y."/>
            <person name="Grigoriev I.V."/>
        </authorList>
    </citation>
    <scope>NUCLEOTIDE SEQUENCE [LARGE SCALE GENOMIC DNA]</scope>
    <source>
        <strain evidence="2 3">CCMP1545</strain>
    </source>
</reference>
<dbReference type="OrthoDB" id="264917at2759"/>
<evidence type="ECO:0000256" key="1">
    <source>
        <dbReference type="SAM" id="MobiDB-lite"/>
    </source>
</evidence>
<evidence type="ECO:0000313" key="3">
    <source>
        <dbReference type="Proteomes" id="UP000001876"/>
    </source>
</evidence>
<proteinExistence type="predicted"/>
<dbReference type="EMBL" id="GG663746">
    <property type="protein sequence ID" value="EEH53387.1"/>
    <property type="molecule type" value="Genomic_DNA"/>
</dbReference>
<name>C1N392_MICPC</name>
<sequence length="361" mass="38681">MPGSLARALGGAPASLLRAPLAARRRRPPQRARRRAAVVAPSASSKNDDADAADESSSPELDMGSLSRRVAEIKALEDANQANLRVLVLDATLPGQRLSLRFDAKDTRRRLGLGTELGVGAAVGDTYAMLGQAPASGQVLPLGTEVKLTRVDPLPDGSGDVEVEMVGVRRLRIEGQPFDENGVAMAKVTYMRFAPEETPPLPRDNESVAPTSPRPIEGGGAPGSGSYDESDDPEKAELETTRMSDELESLVDEARPVSHWSPCDPVRVVNAWTVLVRTGGRERVPGQLELIASHLGPMPARASKARRAAWVAALINPIPALGVAYEIRPALLMARDTRGMLKVRSIHWFPYDRVGVVNAIP</sequence>
<dbReference type="OMA" id="CITHTHQ"/>
<dbReference type="InterPro" id="IPR046336">
    <property type="entry name" value="Lon_prtase_N_sf"/>
</dbReference>